<dbReference type="SUPFAM" id="SSF56349">
    <property type="entry name" value="DNA breaking-rejoining enzymes"/>
    <property type="match status" value="1"/>
</dbReference>
<dbReference type="AlphaFoldDB" id="A0A1X6Z8D2"/>
<protein>
    <submittedName>
        <fullName evidence="6">Phage integrase family protein</fullName>
    </submittedName>
</protein>
<dbReference type="PANTHER" id="PTHR30629">
    <property type="entry name" value="PROPHAGE INTEGRASE"/>
    <property type="match status" value="1"/>
</dbReference>
<dbReference type="Gene3D" id="1.10.443.10">
    <property type="entry name" value="Intergrase catalytic core"/>
    <property type="match status" value="1"/>
</dbReference>
<dbReference type="Pfam" id="PF00589">
    <property type="entry name" value="Phage_integrase"/>
    <property type="match status" value="1"/>
</dbReference>
<keyword evidence="3" id="KW-0238">DNA-binding</keyword>
<evidence type="ECO:0000313" key="6">
    <source>
        <dbReference type="EMBL" id="SLN43176.1"/>
    </source>
</evidence>
<dbReference type="InterPro" id="IPR002104">
    <property type="entry name" value="Integrase_catalytic"/>
</dbReference>
<dbReference type="OrthoDB" id="7510934at2"/>
<evidence type="ECO:0000256" key="4">
    <source>
        <dbReference type="ARBA" id="ARBA00023172"/>
    </source>
</evidence>
<dbReference type="PROSITE" id="PS51898">
    <property type="entry name" value="TYR_RECOMBINASE"/>
    <property type="match status" value="1"/>
</dbReference>
<evidence type="ECO:0000313" key="7">
    <source>
        <dbReference type="Proteomes" id="UP000193207"/>
    </source>
</evidence>
<dbReference type="InterPro" id="IPR050808">
    <property type="entry name" value="Phage_Integrase"/>
</dbReference>
<keyword evidence="2" id="KW-0229">DNA integration</keyword>
<name>A0A1X6Z8D2_9RHOB</name>
<sequence>MKPPKPRISLPRLVWQFQRGQWRPYHRVSWTEGGKKRFRSVYLDWKGDKEELTRLYWMAQTGTHEKQAAPARYTWRACIEAWRQDPQVQAKLADSTKKSYRRTMDAIMAKNGGKDMRKTTRQAIRAAIGGIAAETPRKATKYAQTISLLWNYAETELDWPMGPNPAKKLGAHTPAREYEPWPDWMVAKLDTAPERVQITARLILGTGQRPNAAIMMRHDQFQGEWMIVRDEKGKQELEVYCPERLRTFIEALPCQGQYVLAKNLTEPLGYHSVERSFRTWRNSMGDRAKPYSLHGLRKLAIIELAEAGASDAEIQAVTGQSADMVAYYRKRASNRALSMAAQKRRK</sequence>
<dbReference type="RefSeq" id="WP_085817870.1">
    <property type="nucleotide sequence ID" value="NZ_FWFU01000003.1"/>
</dbReference>
<dbReference type="GO" id="GO:0003677">
    <property type="term" value="F:DNA binding"/>
    <property type="evidence" value="ECO:0007669"/>
    <property type="project" value="UniProtKB-KW"/>
</dbReference>
<dbReference type="Gene3D" id="1.10.150.130">
    <property type="match status" value="1"/>
</dbReference>
<feature type="domain" description="Tyr recombinase" evidence="5">
    <location>
        <begin position="172"/>
        <end position="341"/>
    </location>
</feature>
<proteinExistence type="inferred from homology"/>
<accession>A0A1X6Z8D2</accession>
<dbReference type="GO" id="GO:0015074">
    <property type="term" value="P:DNA integration"/>
    <property type="evidence" value="ECO:0007669"/>
    <property type="project" value="UniProtKB-KW"/>
</dbReference>
<gene>
    <name evidence="6" type="ORF">ROH8110_02223</name>
</gene>
<evidence type="ECO:0000256" key="1">
    <source>
        <dbReference type="ARBA" id="ARBA00008857"/>
    </source>
</evidence>
<evidence type="ECO:0000256" key="2">
    <source>
        <dbReference type="ARBA" id="ARBA00022908"/>
    </source>
</evidence>
<dbReference type="InterPro" id="IPR010998">
    <property type="entry name" value="Integrase_recombinase_N"/>
</dbReference>
<keyword evidence="7" id="KW-1185">Reference proteome</keyword>
<evidence type="ECO:0000256" key="3">
    <source>
        <dbReference type="ARBA" id="ARBA00023125"/>
    </source>
</evidence>
<dbReference type="PANTHER" id="PTHR30629:SF2">
    <property type="entry name" value="PROPHAGE INTEGRASE INTS-RELATED"/>
    <property type="match status" value="1"/>
</dbReference>
<dbReference type="InterPro" id="IPR011010">
    <property type="entry name" value="DNA_brk_join_enz"/>
</dbReference>
<keyword evidence="4" id="KW-0233">DNA recombination</keyword>
<organism evidence="6 7">
    <name type="scientific">Roseovarius halotolerans</name>
    <dbReference type="NCBI Taxonomy" id="505353"/>
    <lineage>
        <taxon>Bacteria</taxon>
        <taxon>Pseudomonadati</taxon>
        <taxon>Pseudomonadota</taxon>
        <taxon>Alphaproteobacteria</taxon>
        <taxon>Rhodobacterales</taxon>
        <taxon>Roseobacteraceae</taxon>
        <taxon>Roseovarius</taxon>
    </lineage>
</organism>
<dbReference type="Proteomes" id="UP000193207">
    <property type="component" value="Unassembled WGS sequence"/>
</dbReference>
<comment type="similarity">
    <text evidence="1">Belongs to the 'phage' integrase family.</text>
</comment>
<dbReference type="InterPro" id="IPR013762">
    <property type="entry name" value="Integrase-like_cat_sf"/>
</dbReference>
<dbReference type="EMBL" id="FWFU01000003">
    <property type="protein sequence ID" value="SLN43176.1"/>
    <property type="molecule type" value="Genomic_DNA"/>
</dbReference>
<reference evidence="6 7" key="1">
    <citation type="submission" date="2017-03" db="EMBL/GenBank/DDBJ databases">
        <authorList>
            <person name="Afonso C.L."/>
            <person name="Miller P.J."/>
            <person name="Scott M.A."/>
            <person name="Spackman E."/>
            <person name="Goraichik I."/>
            <person name="Dimitrov K.M."/>
            <person name="Suarez D.L."/>
            <person name="Swayne D.E."/>
        </authorList>
    </citation>
    <scope>NUCLEOTIDE SEQUENCE [LARGE SCALE GENOMIC DNA]</scope>
    <source>
        <strain evidence="6 7">CECT 8110</strain>
    </source>
</reference>
<evidence type="ECO:0000259" key="5">
    <source>
        <dbReference type="PROSITE" id="PS51898"/>
    </source>
</evidence>
<dbReference type="GO" id="GO:0006310">
    <property type="term" value="P:DNA recombination"/>
    <property type="evidence" value="ECO:0007669"/>
    <property type="project" value="UniProtKB-KW"/>
</dbReference>